<dbReference type="EMBL" id="BMYJ01000006">
    <property type="protein sequence ID" value="GHC57797.1"/>
    <property type="molecule type" value="Genomic_DNA"/>
</dbReference>
<evidence type="ECO:0000256" key="6">
    <source>
        <dbReference type="SAM" id="Phobius"/>
    </source>
</evidence>
<feature type="transmembrane region" description="Helical" evidence="6">
    <location>
        <begin position="31"/>
        <end position="51"/>
    </location>
</feature>
<keyword evidence="3 6" id="KW-1133">Transmembrane helix</keyword>
<organism evidence="7 8">
    <name type="scientific">Neogemmobacter tilapiae</name>
    <dbReference type="NCBI Taxonomy" id="875041"/>
    <lineage>
        <taxon>Bacteria</taxon>
        <taxon>Pseudomonadati</taxon>
        <taxon>Pseudomonadota</taxon>
        <taxon>Alphaproteobacteria</taxon>
        <taxon>Rhodobacterales</taxon>
        <taxon>Paracoccaceae</taxon>
        <taxon>Neogemmobacter</taxon>
    </lineage>
</organism>
<keyword evidence="4 6" id="KW-0472">Membrane</keyword>
<reference evidence="7" key="1">
    <citation type="journal article" date="2014" name="Int. J. Syst. Evol. Microbiol.">
        <title>Complete genome sequence of Corynebacterium casei LMG S-19264T (=DSM 44701T), isolated from a smear-ripened cheese.</title>
        <authorList>
            <consortium name="US DOE Joint Genome Institute (JGI-PGF)"/>
            <person name="Walter F."/>
            <person name="Albersmeier A."/>
            <person name="Kalinowski J."/>
            <person name="Ruckert C."/>
        </authorList>
    </citation>
    <scope>NUCLEOTIDE SEQUENCE</scope>
    <source>
        <strain evidence="7">KCTC 23310</strain>
    </source>
</reference>
<protein>
    <submittedName>
        <fullName evidence="7">Colicin V production protein CvpA</fullName>
    </submittedName>
</protein>
<dbReference type="AlphaFoldDB" id="A0A918TQJ6"/>
<keyword evidence="8" id="KW-1185">Reference proteome</keyword>
<dbReference type="PANTHER" id="PTHR36926:SF1">
    <property type="entry name" value="COLICIN V PRODUCTION PROTEIN"/>
    <property type="match status" value="1"/>
</dbReference>
<comment type="subcellular location">
    <subcellularLocation>
        <location evidence="1">Membrane</location>
        <topology evidence="1">Multi-pass membrane protein</topology>
    </subcellularLocation>
</comment>
<dbReference type="GO" id="GO:0009403">
    <property type="term" value="P:toxin biosynthetic process"/>
    <property type="evidence" value="ECO:0007669"/>
    <property type="project" value="InterPro"/>
</dbReference>
<evidence type="ECO:0000313" key="8">
    <source>
        <dbReference type="Proteomes" id="UP000638981"/>
    </source>
</evidence>
<feature type="region of interest" description="Disordered" evidence="5">
    <location>
        <begin position="189"/>
        <end position="214"/>
    </location>
</feature>
<dbReference type="Pfam" id="PF02674">
    <property type="entry name" value="Colicin_V"/>
    <property type="match status" value="1"/>
</dbReference>
<accession>A0A918TQJ6</accession>
<evidence type="ECO:0000256" key="1">
    <source>
        <dbReference type="ARBA" id="ARBA00004141"/>
    </source>
</evidence>
<feature type="transmembrane region" description="Helical" evidence="6">
    <location>
        <begin position="6"/>
        <end position="24"/>
    </location>
</feature>
<evidence type="ECO:0000313" key="7">
    <source>
        <dbReference type="EMBL" id="GHC57797.1"/>
    </source>
</evidence>
<evidence type="ECO:0000256" key="3">
    <source>
        <dbReference type="ARBA" id="ARBA00022989"/>
    </source>
</evidence>
<sequence length="214" mass="22249">MEGFTYVDGVVAVVIVLSAILAYSRGLVRESMAILGWVGAAVLAFIFAPQAQPLVKEIPVLNEFLDGSCELSIIVAFAGVFALALVVAALFTPLFSSAIQRTALGGIDQALGFLFGVARGVLLVAVAFIVYDRAIAANTVPAIDESRTAKLFATVQDKVDAMIPDDAPGWIVSQYQVLVNSCEADATVAPVTPGDETAPATEGTTQDGAATQNN</sequence>
<feature type="compositionally biased region" description="Polar residues" evidence="5">
    <location>
        <begin position="202"/>
        <end position="214"/>
    </location>
</feature>
<proteinExistence type="predicted"/>
<dbReference type="GO" id="GO:0016020">
    <property type="term" value="C:membrane"/>
    <property type="evidence" value="ECO:0007669"/>
    <property type="project" value="UniProtKB-SubCell"/>
</dbReference>
<gene>
    <name evidence="7" type="ORF">GCM10007315_21640</name>
</gene>
<dbReference type="RefSeq" id="WP_189411688.1">
    <property type="nucleotide sequence ID" value="NZ_BMYJ01000006.1"/>
</dbReference>
<evidence type="ECO:0000256" key="4">
    <source>
        <dbReference type="ARBA" id="ARBA00023136"/>
    </source>
</evidence>
<feature type="transmembrane region" description="Helical" evidence="6">
    <location>
        <begin position="111"/>
        <end position="131"/>
    </location>
</feature>
<reference evidence="7" key="2">
    <citation type="submission" date="2020-09" db="EMBL/GenBank/DDBJ databases">
        <authorList>
            <person name="Sun Q."/>
            <person name="Kim S."/>
        </authorList>
    </citation>
    <scope>NUCLEOTIDE SEQUENCE</scope>
    <source>
        <strain evidence="7">KCTC 23310</strain>
    </source>
</reference>
<dbReference type="InterPro" id="IPR052719">
    <property type="entry name" value="CvpA-like"/>
</dbReference>
<dbReference type="Proteomes" id="UP000638981">
    <property type="component" value="Unassembled WGS sequence"/>
</dbReference>
<evidence type="ECO:0000256" key="2">
    <source>
        <dbReference type="ARBA" id="ARBA00022692"/>
    </source>
</evidence>
<dbReference type="InterPro" id="IPR003825">
    <property type="entry name" value="Colicin-V_CvpA"/>
</dbReference>
<name>A0A918TQJ6_9RHOB</name>
<feature type="transmembrane region" description="Helical" evidence="6">
    <location>
        <begin position="71"/>
        <end position="99"/>
    </location>
</feature>
<dbReference type="PANTHER" id="PTHR36926">
    <property type="entry name" value="COLICIN V PRODUCTION PROTEIN"/>
    <property type="match status" value="1"/>
</dbReference>
<evidence type="ECO:0000256" key="5">
    <source>
        <dbReference type="SAM" id="MobiDB-lite"/>
    </source>
</evidence>
<comment type="caution">
    <text evidence="7">The sequence shown here is derived from an EMBL/GenBank/DDBJ whole genome shotgun (WGS) entry which is preliminary data.</text>
</comment>
<keyword evidence="2 6" id="KW-0812">Transmembrane</keyword>